<evidence type="ECO:0000313" key="4">
    <source>
        <dbReference type="Proteomes" id="UP001161094"/>
    </source>
</evidence>
<evidence type="ECO:0000259" key="2">
    <source>
        <dbReference type="Pfam" id="PF23920"/>
    </source>
</evidence>
<dbReference type="Pfam" id="PF23920">
    <property type="entry name" value="DUF7259"/>
    <property type="match status" value="1"/>
</dbReference>
<protein>
    <submittedName>
        <fullName evidence="3">Uncharacterized protein</fullName>
    </submittedName>
</protein>
<dbReference type="AlphaFoldDB" id="A0AA42IZ51"/>
<reference evidence="3" key="1">
    <citation type="submission" date="2022-09" db="EMBL/GenBank/DDBJ databases">
        <title>Intensive care unit water sources are persistently colonized with multi-drug resistant bacteria and are the site of extensive horizontal gene transfer of antibiotic resistance genes.</title>
        <authorList>
            <person name="Diorio-Toth L."/>
        </authorList>
    </citation>
    <scope>NUCLEOTIDE SEQUENCE</scope>
    <source>
        <strain evidence="3">GD03843</strain>
    </source>
</reference>
<feature type="domain" description="DUF7259" evidence="2">
    <location>
        <begin position="220"/>
        <end position="294"/>
    </location>
</feature>
<name>A0AA42IZ51_9BURK</name>
<dbReference type="InterPro" id="IPR055683">
    <property type="entry name" value="DUF7259"/>
</dbReference>
<organism evidence="3 4">
    <name type="scientific">Achromobacter spanius</name>
    <dbReference type="NCBI Taxonomy" id="217203"/>
    <lineage>
        <taxon>Bacteria</taxon>
        <taxon>Pseudomonadati</taxon>
        <taxon>Pseudomonadota</taxon>
        <taxon>Betaproteobacteria</taxon>
        <taxon>Burkholderiales</taxon>
        <taxon>Alcaligenaceae</taxon>
        <taxon>Achromobacter</taxon>
    </lineage>
</organism>
<dbReference type="InterPro" id="IPR054236">
    <property type="entry name" value="DUF6963"/>
</dbReference>
<dbReference type="Pfam" id="PF22288">
    <property type="entry name" value="DUF6963"/>
    <property type="match status" value="1"/>
</dbReference>
<accession>A0AA42IZ51</accession>
<dbReference type="EMBL" id="JAOCDZ010000006">
    <property type="protein sequence ID" value="MDH0736278.1"/>
    <property type="molecule type" value="Genomic_DNA"/>
</dbReference>
<dbReference type="RefSeq" id="WP_279995092.1">
    <property type="nucleotide sequence ID" value="NZ_JAOCDZ010000006.1"/>
</dbReference>
<evidence type="ECO:0000313" key="3">
    <source>
        <dbReference type="EMBL" id="MDH0736278.1"/>
    </source>
</evidence>
<gene>
    <name evidence="3" type="ORF">N5D93_10700</name>
</gene>
<evidence type="ECO:0000259" key="1">
    <source>
        <dbReference type="Pfam" id="PF22288"/>
    </source>
</evidence>
<feature type="domain" description="DUF6963" evidence="1">
    <location>
        <begin position="2"/>
        <end position="212"/>
    </location>
</feature>
<sequence>MTIGVAAAGRDAGAAVRTAALAAELMGHGAIGGFAVFAVMDDDGRVHHTSCQRGGVTALDLPATWLRARRAALIESGPDRPEPLVQFLPGADGVGLVTGHRLPNRPGADGVALNLAALQNMADGAPPADAVARVLHAHPEIDAGLIALSATGELGWGNTHRVSRRPDQGMAHRDNGDCRVAVLHNSIYPCAPLADVMADLAWCALTGEAASYRALTLPAATPITFATHDRVQVNRYGRILAIEQSDPSLPRTPRRANVVYLGSEVWQDGRLIGHTVSELIADLADGRVTGVPDPARFLIFMKE</sequence>
<comment type="caution">
    <text evidence="3">The sequence shown here is derived from an EMBL/GenBank/DDBJ whole genome shotgun (WGS) entry which is preliminary data.</text>
</comment>
<dbReference type="Proteomes" id="UP001161094">
    <property type="component" value="Unassembled WGS sequence"/>
</dbReference>
<proteinExistence type="predicted"/>